<dbReference type="InterPro" id="IPR043129">
    <property type="entry name" value="ATPase_NBD"/>
</dbReference>
<evidence type="ECO:0000259" key="4">
    <source>
        <dbReference type="Pfam" id="PF00370"/>
    </source>
</evidence>
<dbReference type="InterPro" id="IPR018484">
    <property type="entry name" value="FGGY_N"/>
</dbReference>
<comment type="similarity">
    <text evidence="1">Belongs to the FGGY kinase family.</text>
</comment>
<protein>
    <submittedName>
        <fullName evidence="5">Xylulose kinase</fullName>
        <ecNumber evidence="5">2.7.1.17</ecNumber>
    </submittedName>
</protein>
<accession>A0A485APA7</accession>
<keyword evidence="3 5" id="KW-0418">Kinase</keyword>
<evidence type="ECO:0000256" key="3">
    <source>
        <dbReference type="ARBA" id="ARBA00022777"/>
    </source>
</evidence>
<evidence type="ECO:0000313" key="5">
    <source>
        <dbReference type="EMBL" id="VFS61703.1"/>
    </source>
</evidence>
<sequence length="127" mass="12845">MLSACGLTRDHMPALFEGCDITGHLLPSVASAWNLPAVPVVAGGGDNAAGAVGVGMADAGQAMLSLGTSGVYFAVSEGFLSKPDSAVHSFCHALPGRWHLMSVMLSAASCLDWAARLTGLGDRSGTD</sequence>
<dbReference type="PANTHER" id="PTHR43095">
    <property type="entry name" value="SUGAR KINASE"/>
    <property type="match status" value="1"/>
</dbReference>
<dbReference type="SUPFAM" id="SSF53067">
    <property type="entry name" value="Actin-like ATPase domain"/>
    <property type="match status" value="2"/>
</dbReference>
<dbReference type="AlphaFoldDB" id="A0A485APA7"/>
<dbReference type="Pfam" id="PF00370">
    <property type="entry name" value="FGGY_N"/>
    <property type="match status" value="1"/>
</dbReference>
<keyword evidence="6" id="KW-1185">Reference proteome</keyword>
<dbReference type="EC" id="2.7.1.17" evidence="5"/>
<reference evidence="5 6" key="1">
    <citation type="submission" date="2019-03" db="EMBL/GenBank/DDBJ databases">
        <authorList>
            <consortium name="Pathogen Informatics"/>
        </authorList>
    </citation>
    <scope>NUCLEOTIDE SEQUENCE [LARGE SCALE GENOMIC DNA]</scope>
    <source>
        <strain evidence="5 6">NCTC12993</strain>
    </source>
</reference>
<evidence type="ECO:0000256" key="1">
    <source>
        <dbReference type="ARBA" id="ARBA00009156"/>
    </source>
</evidence>
<dbReference type="PANTHER" id="PTHR43095:SF6">
    <property type="entry name" value="XYLULOSE KINASE"/>
    <property type="match status" value="1"/>
</dbReference>
<organism evidence="5 6">
    <name type="scientific">Kluyvera cryocrescens</name>
    <name type="common">Kluyvera citrophila</name>
    <dbReference type="NCBI Taxonomy" id="580"/>
    <lineage>
        <taxon>Bacteria</taxon>
        <taxon>Pseudomonadati</taxon>
        <taxon>Pseudomonadota</taxon>
        <taxon>Gammaproteobacteria</taxon>
        <taxon>Enterobacterales</taxon>
        <taxon>Enterobacteriaceae</taxon>
        <taxon>Kluyvera</taxon>
    </lineage>
</organism>
<feature type="domain" description="Carbohydrate kinase FGGY N-terminal" evidence="4">
    <location>
        <begin position="1"/>
        <end position="53"/>
    </location>
</feature>
<keyword evidence="2 5" id="KW-0808">Transferase</keyword>
<dbReference type="EMBL" id="CAADJD010000015">
    <property type="protein sequence ID" value="VFS61703.1"/>
    <property type="molecule type" value="Genomic_DNA"/>
</dbReference>
<evidence type="ECO:0000313" key="6">
    <source>
        <dbReference type="Proteomes" id="UP000401081"/>
    </source>
</evidence>
<dbReference type="InterPro" id="IPR050406">
    <property type="entry name" value="FGGY_Carb_Kinase"/>
</dbReference>
<dbReference type="Proteomes" id="UP000401081">
    <property type="component" value="Unassembled WGS sequence"/>
</dbReference>
<name>A0A485APA7_KLUCR</name>
<evidence type="ECO:0000256" key="2">
    <source>
        <dbReference type="ARBA" id="ARBA00022679"/>
    </source>
</evidence>
<proteinExistence type="inferred from homology"/>
<dbReference type="GO" id="GO:0004856">
    <property type="term" value="F:D-xylulokinase activity"/>
    <property type="evidence" value="ECO:0007669"/>
    <property type="project" value="UniProtKB-EC"/>
</dbReference>
<gene>
    <name evidence="5" type="primary">xylB_3</name>
    <name evidence="5" type="ORF">NCTC12993_02025</name>
</gene>
<dbReference type="Gene3D" id="3.30.420.40">
    <property type="match status" value="2"/>
</dbReference>